<evidence type="ECO:0000256" key="1">
    <source>
        <dbReference type="SAM" id="Phobius"/>
    </source>
</evidence>
<dbReference type="Proteomes" id="UP001642409">
    <property type="component" value="Unassembled WGS sequence"/>
</dbReference>
<protein>
    <submittedName>
        <fullName evidence="5">Hypothetical_protein</fullName>
    </submittedName>
</protein>
<comment type="caution">
    <text evidence="2">The sequence shown here is derived from an EMBL/GenBank/DDBJ whole genome shotgun (WGS) entry which is preliminary data.</text>
</comment>
<evidence type="ECO:0000313" key="5">
    <source>
        <dbReference type="EMBL" id="CAL6029550.1"/>
    </source>
</evidence>
<dbReference type="EMBL" id="CATOUU010000647">
    <property type="protein sequence ID" value="CAI9937660.1"/>
    <property type="molecule type" value="Genomic_DNA"/>
</dbReference>
<name>A0AA86U0Y0_9EUKA</name>
<accession>A0AA86U0Y0</accession>
<dbReference type="EMBL" id="CAXDID020000110">
    <property type="protein sequence ID" value="CAL6029552.1"/>
    <property type="molecule type" value="Genomic_DNA"/>
</dbReference>
<feature type="transmembrane region" description="Helical" evidence="1">
    <location>
        <begin position="26"/>
        <end position="46"/>
    </location>
</feature>
<organism evidence="2">
    <name type="scientific">Hexamita inflata</name>
    <dbReference type="NCBI Taxonomy" id="28002"/>
    <lineage>
        <taxon>Eukaryota</taxon>
        <taxon>Metamonada</taxon>
        <taxon>Diplomonadida</taxon>
        <taxon>Hexamitidae</taxon>
        <taxon>Hexamitinae</taxon>
        <taxon>Hexamita</taxon>
    </lineage>
</organism>
<keyword evidence="1" id="KW-0812">Transmembrane</keyword>
<dbReference type="EMBL" id="CATOUU010000647">
    <property type="protein sequence ID" value="CAI9937662.1"/>
    <property type="molecule type" value="Genomic_DNA"/>
</dbReference>
<reference evidence="5 8" key="2">
    <citation type="submission" date="2024-07" db="EMBL/GenBank/DDBJ databases">
        <authorList>
            <person name="Akdeniz Z."/>
        </authorList>
    </citation>
    <scope>NUCLEOTIDE SEQUENCE [LARGE SCALE GENOMIC DNA]</scope>
</reference>
<keyword evidence="1" id="KW-0472">Membrane</keyword>
<evidence type="ECO:0000313" key="8">
    <source>
        <dbReference type="Proteomes" id="UP001642409"/>
    </source>
</evidence>
<sequence length="133" mass="15629">MTKFKFTFVFICKHYKNTIKLPKNDLAFNVNVAMLLSFSILAKVNMNLKKKQTLIKRQHRQMFDIAEENECTSDMPILSRQHQDFVQNLDNELSFDVVWSSNDNVIVLQAMNRQYGITYLRALQLCANVKYSE</sequence>
<dbReference type="AlphaFoldDB" id="A0AA86U0Y0"/>
<evidence type="ECO:0000313" key="4">
    <source>
        <dbReference type="EMBL" id="CAI9937662.1"/>
    </source>
</evidence>
<proteinExistence type="predicted"/>
<evidence type="ECO:0000313" key="6">
    <source>
        <dbReference type="EMBL" id="CAL6029551.1"/>
    </source>
</evidence>
<dbReference type="EMBL" id="CATOUU010000647">
    <property type="protein sequence ID" value="CAI9937661.1"/>
    <property type="molecule type" value="Genomic_DNA"/>
</dbReference>
<evidence type="ECO:0000313" key="7">
    <source>
        <dbReference type="EMBL" id="CAL6029552.1"/>
    </source>
</evidence>
<dbReference type="EMBL" id="CAXDID020000110">
    <property type="protein sequence ID" value="CAL6029551.1"/>
    <property type="molecule type" value="Genomic_DNA"/>
</dbReference>
<keyword evidence="1" id="KW-1133">Transmembrane helix</keyword>
<evidence type="ECO:0000313" key="3">
    <source>
        <dbReference type="EMBL" id="CAI9937661.1"/>
    </source>
</evidence>
<dbReference type="EMBL" id="CAXDID020000110">
    <property type="protein sequence ID" value="CAL6029550.1"/>
    <property type="molecule type" value="Genomic_DNA"/>
</dbReference>
<reference evidence="2" key="1">
    <citation type="submission" date="2023-06" db="EMBL/GenBank/DDBJ databases">
        <authorList>
            <person name="Kurt Z."/>
        </authorList>
    </citation>
    <scope>NUCLEOTIDE SEQUENCE</scope>
</reference>
<evidence type="ECO:0000313" key="2">
    <source>
        <dbReference type="EMBL" id="CAI9937660.1"/>
    </source>
</evidence>
<keyword evidence="8" id="KW-1185">Reference proteome</keyword>
<gene>
    <name evidence="2" type="ORF">HINF_LOCUS25305</name>
    <name evidence="3" type="ORF">HINF_LOCUS25306</name>
    <name evidence="4" type="ORF">HINF_LOCUS25307</name>
    <name evidence="5" type="ORF">HINF_LOCUS32427</name>
    <name evidence="6" type="ORF">HINF_LOCUS32428</name>
    <name evidence="7" type="ORF">HINF_LOCUS32429</name>
</gene>